<dbReference type="Gene3D" id="3.60.10.10">
    <property type="entry name" value="Endonuclease/exonuclease/phosphatase"/>
    <property type="match status" value="1"/>
</dbReference>
<name>A0A3A1NGZ6_9FLAO</name>
<dbReference type="AlphaFoldDB" id="A0A3A1NGZ6"/>
<keyword evidence="3" id="KW-0540">Nuclease</keyword>
<evidence type="ECO:0000256" key="1">
    <source>
        <dbReference type="SAM" id="SignalP"/>
    </source>
</evidence>
<dbReference type="RefSeq" id="WP_119649285.1">
    <property type="nucleotide sequence ID" value="NZ_QXFI01000036.1"/>
</dbReference>
<protein>
    <submittedName>
        <fullName evidence="3">Endonuclease/exonuclease/phosphatase family protein</fullName>
    </submittedName>
</protein>
<feature type="chain" id="PRO_5017295512" evidence="1">
    <location>
        <begin position="20"/>
        <end position="280"/>
    </location>
</feature>
<dbReference type="SUPFAM" id="SSF56219">
    <property type="entry name" value="DNase I-like"/>
    <property type="match status" value="1"/>
</dbReference>
<keyword evidence="3" id="KW-0378">Hydrolase</keyword>
<dbReference type="GO" id="GO:0000175">
    <property type="term" value="F:3'-5'-RNA exonuclease activity"/>
    <property type="evidence" value="ECO:0007669"/>
    <property type="project" value="TreeGrafter"/>
</dbReference>
<reference evidence="3 5" key="1">
    <citation type="submission" date="2018-08" db="EMBL/GenBank/DDBJ databases">
        <title>Proposal of Muricauda 72 sp.nov. and Muricauda NH166 sp.nov., isolated from seawater.</title>
        <authorList>
            <person name="Cheng H."/>
            <person name="Wu Y.-H."/>
            <person name="Guo L.-L."/>
            <person name="Xu X.-W."/>
        </authorList>
    </citation>
    <scope>NUCLEOTIDE SEQUENCE [LARGE SCALE GENOMIC DNA]</scope>
    <source>
        <strain evidence="3 5">72</strain>
    </source>
</reference>
<comment type="caution">
    <text evidence="3">The sequence shown here is derived from an EMBL/GenBank/DDBJ whole genome shotgun (WGS) entry which is preliminary data.</text>
</comment>
<accession>A0A3A1NGZ6</accession>
<dbReference type="Proteomes" id="UP000266691">
    <property type="component" value="Unassembled WGS sequence"/>
</dbReference>
<dbReference type="OrthoDB" id="9793162at2"/>
<keyword evidence="6" id="KW-1185">Reference proteome</keyword>
<dbReference type="PANTHER" id="PTHR12121:SF36">
    <property type="entry name" value="ENDONUCLEASE_EXONUCLEASE_PHOSPHATASE DOMAIN-CONTAINING PROTEIN"/>
    <property type="match status" value="1"/>
</dbReference>
<dbReference type="Proteomes" id="UP000321621">
    <property type="component" value="Unassembled WGS sequence"/>
</dbReference>
<evidence type="ECO:0000313" key="4">
    <source>
        <dbReference type="EMBL" id="TXJ91121.1"/>
    </source>
</evidence>
<dbReference type="GO" id="GO:0004519">
    <property type="term" value="F:endonuclease activity"/>
    <property type="evidence" value="ECO:0007669"/>
    <property type="project" value="UniProtKB-KW"/>
</dbReference>
<dbReference type="CDD" id="cd09083">
    <property type="entry name" value="EEP-1"/>
    <property type="match status" value="1"/>
</dbReference>
<evidence type="ECO:0000313" key="5">
    <source>
        <dbReference type="Proteomes" id="UP000266691"/>
    </source>
</evidence>
<evidence type="ECO:0000313" key="3">
    <source>
        <dbReference type="EMBL" id="RIV42231.1"/>
    </source>
</evidence>
<feature type="domain" description="Endonuclease/exonuclease/phosphatase" evidence="2">
    <location>
        <begin position="25"/>
        <end position="268"/>
    </location>
</feature>
<dbReference type="InterPro" id="IPR005135">
    <property type="entry name" value="Endo/exonuclease/phosphatase"/>
</dbReference>
<sequence length="280" mass="31474">MKTLLFTLLLFTAMVGVNGQTIDVITYNIRYDNPNDKPNNWDNRKAFLISQLQFYAPDVFGTQEGLVHQLKDIDEGLEDYTYVGIGRDHGDDRGEFSALFYNTKKLKVLKQSTFWLSETPDVPSKGWDAALPRICTYGLFENKADGSKFMVFNTHFDHVGVTARAESSKLILKKMKELNPDGLPVILTGDFNLESDSSGVQVILGEMTDTHVAMGKNAFGPNGTFNGFEFNKPVERRIDYIFVSPNNVEVLKSAILSDSKDCRYPSDHLPVFARLRLVAP</sequence>
<reference evidence="4 6" key="2">
    <citation type="submission" date="2019-07" db="EMBL/GenBank/DDBJ databases">
        <title>Draft genome of two Muricauda strains isolated from deep sea.</title>
        <authorList>
            <person name="Sun C."/>
        </authorList>
    </citation>
    <scope>NUCLEOTIDE SEQUENCE [LARGE SCALE GENOMIC DNA]</scope>
    <source>
        <strain evidence="4 6">72</strain>
    </source>
</reference>
<dbReference type="Pfam" id="PF03372">
    <property type="entry name" value="Exo_endo_phos"/>
    <property type="match status" value="1"/>
</dbReference>
<organism evidence="3 5">
    <name type="scientific">Flagellimonas pelagia</name>
    <dbReference type="NCBI Taxonomy" id="2306998"/>
    <lineage>
        <taxon>Bacteria</taxon>
        <taxon>Pseudomonadati</taxon>
        <taxon>Bacteroidota</taxon>
        <taxon>Flavobacteriia</taxon>
        <taxon>Flavobacteriales</taxon>
        <taxon>Flavobacteriaceae</taxon>
        <taxon>Flagellimonas</taxon>
    </lineage>
</organism>
<dbReference type="EMBL" id="QXFI01000036">
    <property type="protein sequence ID" value="RIV42231.1"/>
    <property type="molecule type" value="Genomic_DNA"/>
</dbReference>
<dbReference type="InterPro" id="IPR036691">
    <property type="entry name" value="Endo/exonu/phosph_ase_sf"/>
</dbReference>
<evidence type="ECO:0000259" key="2">
    <source>
        <dbReference type="Pfam" id="PF03372"/>
    </source>
</evidence>
<dbReference type="PANTHER" id="PTHR12121">
    <property type="entry name" value="CARBON CATABOLITE REPRESSOR PROTEIN 4"/>
    <property type="match status" value="1"/>
</dbReference>
<evidence type="ECO:0000313" key="6">
    <source>
        <dbReference type="Proteomes" id="UP000321621"/>
    </source>
</evidence>
<keyword evidence="3" id="KW-0269">Exonuclease</keyword>
<feature type="signal peptide" evidence="1">
    <location>
        <begin position="1"/>
        <end position="19"/>
    </location>
</feature>
<keyword evidence="3" id="KW-0255">Endonuclease</keyword>
<gene>
    <name evidence="3" type="ORF">D2V05_19285</name>
    <name evidence="4" type="ORF">FQ017_19125</name>
</gene>
<dbReference type="EMBL" id="VNWK01000036">
    <property type="protein sequence ID" value="TXJ91121.1"/>
    <property type="molecule type" value="Genomic_DNA"/>
</dbReference>
<dbReference type="InterPro" id="IPR050410">
    <property type="entry name" value="CCR4/nocturin_mRNA_transcr"/>
</dbReference>
<keyword evidence="1" id="KW-0732">Signal</keyword>
<proteinExistence type="predicted"/>